<comment type="caution">
    <text evidence="1">The sequence shown here is derived from an EMBL/GenBank/DDBJ whole genome shotgun (WGS) entry which is preliminary data.</text>
</comment>
<dbReference type="Proteomes" id="UP000014480">
    <property type="component" value="Unassembled WGS sequence"/>
</dbReference>
<reference evidence="2" key="1">
    <citation type="journal article" date="2013" name="New Phytol.">
        <title>Comparative genomic and transcriptomic analyses reveal the hemibiotrophic stage shift of Colletotrichum fungi.</title>
        <authorList>
            <person name="Gan P."/>
            <person name="Ikeda K."/>
            <person name="Irieda H."/>
            <person name="Narusaka M."/>
            <person name="O'Connell R.J."/>
            <person name="Narusaka Y."/>
            <person name="Takano Y."/>
            <person name="Kubo Y."/>
            <person name="Shirasu K."/>
        </authorList>
    </citation>
    <scope>NUCLEOTIDE SEQUENCE [LARGE SCALE GENOMIC DNA]</scope>
    <source>
        <strain evidence="2">104-T / ATCC 96160 / CBS 514.97 / LARS 414 / MAFF 240422</strain>
    </source>
</reference>
<name>A0A484G8C4_COLOR</name>
<reference evidence="2" key="2">
    <citation type="journal article" date="2019" name="Mol. Plant Microbe Interact.">
        <title>Genome sequence resources for four phytopathogenic fungi from the Colletotrichum orbiculare species complex.</title>
        <authorList>
            <person name="Gan P."/>
            <person name="Tsushima A."/>
            <person name="Narusaka M."/>
            <person name="Narusaka Y."/>
            <person name="Takano Y."/>
            <person name="Kubo Y."/>
            <person name="Shirasu K."/>
        </authorList>
    </citation>
    <scope>GENOME REANNOTATION</scope>
    <source>
        <strain evidence="2">104-T / ATCC 96160 / CBS 514.97 / LARS 414 / MAFF 240422</strain>
    </source>
</reference>
<evidence type="ECO:0000313" key="2">
    <source>
        <dbReference type="Proteomes" id="UP000014480"/>
    </source>
</evidence>
<evidence type="ECO:0000313" key="1">
    <source>
        <dbReference type="EMBL" id="TDZ26401.1"/>
    </source>
</evidence>
<protein>
    <submittedName>
        <fullName evidence="1">Uncharacterized protein</fullName>
    </submittedName>
</protein>
<dbReference type="EMBL" id="AMCV02000001">
    <property type="protein sequence ID" value="TDZ26401.1"/>
    <property type="molecule type" value="Genomic_DNA"/>
</dbReference>
<accession>A0A484G8C4</accession>
<organism evidence="1 2">
    <name type="scientific">Colletotrichum orbiculare (strain 104-T / ATCC 96160 / CBS 514.97 / LARS 414 / MAFF 240422)</name>
    <name type="common">Cucumber anthracnose fungus</name>
    <name type="synonym">Colletotrichum lagenarium</name>
    <dbReference type="NCBI Taxonomy" id="1213857"/>
    <lineage>
        <taxon>Eukaryota</taxon>
        <taxon>Fungi</taxon>
        <taxon>Dikarya</taxon>
        <taxon>Ascomycota</taxon>
        <taxon>Pezizomycotina</taxon>
        <taxon>Sordariomycetes</taxon>
        <taxon>Hypocreomycetidae</taxon>
        <taxon>Glomerellales</taxon>
        <taxon>Glomerellaceae</taxon>
        <taxon>Colletotrichum</taxon>
        <taxon>Colletotrichum orbiculare species complex</taxon>
    </lineage>
</organism>
<keyword evidence="2" id="KW-1185">Reference proteome</keyword>
<sequence length="71" mass="8483">MNTSSKTQRKRRAWLDHVTSQTIRNQNTRLLRLDFCVIYLPLKAEMRQRSRHYGSGLHLRKHKYSATANIE</sequence>
<proteinExistence type="predicted"/>
<gene>
    <name evidence="1" type="ORF">Cob_v000825</name>
</gene>
<dbReference type="AlphaFoldDB" id="A0A484G8C4"/>